<evidence type="ECO:0000313" key="2">
    <source>
        <dbReference type="Proteomes" id="UP000001075"/>
    </source>
</evidence>
<proteinExistence type="predicted"/>
<organism evidence="1 2">
    <name type="scientific">Cricetulus griseus</name>
    <name type="common">Chinese hamster</name>
    <name type="synonym">Cricetulus barabensis griseus</name>
    <dbReference type="NCBI Taxonomy" id="10029"/>
    <lineage>
        <taxon>Eukaryota</taxon>
        <taxon>Metazoa</taxon>
        <taxon>Chordata</taxon>
        <taxon>Craniata</taxon>
        <taxon>Vertebrata</taxon>
        <taxon>Euteleostomi</taxon>
        <taxon>Mammalia</taxon>
        <taxon>Eutheria</taxon>
        <taxon>Euarchontoglires</taxon>
        <taxon>Glires</taxon>
        <taxon>Rodentia</taxon>
        <taxon>Myomorpha</taxon>
        <taxon>Muroidea</taxon>
        <taxon>Cricetidae</taxon>
        <taxon>Cricetinae</taxon>
        <taxon>Cricetulus</taxon>
    </lineage>
</organism>
<dbReference type="AlphaFoldDB" id="G3GW22"/>
<evidence type="ECO:0000313" key="1">
    <source>
        <dbReference type="EMBL" id="EGW00979.1"/>
    </source>
</evidence>
<dbReference type="GlyGen" id="G3GW22">
    <property type="glycosylation" value="1 site"/>
</dbReference>
<gene>
    <name evidence="1" type="ORF">I79_001933</name>
</gene>
<name>G3GW22_CRIGR</name>
<sequence length="58" mass="6479">MTPKGWCIIKRCDLVGVGVILLKEVCHYGDGLWGHIYVQATPSKRNYFLMPASQDVGI</sequence>
<accession>G3GW22</accession>
<dbReference type="InParanoid" id="G3GW22"/>
<reference evidence="2" key="1">
    <citation type="journal article" date="2011" name="Nat. Biotechnol.">
        <title>The genomic sequence of the Chinese hamster ovary (CHO)-K1 cell line.</title>
        <authorList>
            <person name="Xu X."/>
            <person name="Nagarajan H."/>
            <person name="Lewis N.E."/>
            <person name="Pan S."/>
            <person name="Cai Z."/>
            <person name="Liu X."/>
            <person name="Chen W."/>
            <person name="Xie M."/>
            <person name="Wang W."/>
            <person name="Hammond S."/>
            <person name="Andersen M.R."/>
            <person name="Neff N."/>
            <person name="Passarelli B."/>
            <person name="Koh W."/>
            <person name="Fan H.C."/>
            <person name="Wang J."/>
            <person name="Gui Y."/>
            <person name="Lee K.H."/>
            <person name="Betenbaugh M.J."/>
            <person name="Quake S.R."/>
            <person name="Famili I."/>
            <person name="Palsson B.O."/>
            <person name="Wang J."/>
        </authorList>
    </citation>
    <scope>NUCLEOTIDE SEQUENCE [LARGE SCALE GENOMIC DNA]</scope>
    <source>
        <strain evidence="2">CHO K1 cell line</strain>
    </source>
</reference>
<dbReference type="Proteomes" id="UP000001075">
    <property type="component" value="Unassembled WGS sequence"/>
</dbReference>
<dbReference type="EMBL" id="JH000046">
    <property type="protein sequence ID" value="EGW00979.1"/>
    <property type="molecule type" value="Genomic_DNA"/>
</dbReference>
<protein>
    <submittedName>
        <fullName evidence="1">Uncharacterized protein</fullName>
    </submittedName>
</protein>